<dbReference type="InterPro" id="IPR025944">
    <property type="entry name" value="Sigma_54_int_dom_CS"/>
</dbReference>
<dbReference type="Gene3D" id="1.10.8.60">
    <property type="match status" value="1"/>
</dbReference>
<keyword evidence="4" id="KW-0804">Transcription</keyword>
<dbReference type="CDD" id="cd00009">
    <property type="entry name" value="AAA"/>
    <property type="match status" value="1"/>
</dbReference>
<dbReference type="PROSITE" id="PS00675">
    <property type="entry name" value="SIGMA54_INTERACT_1"/>
    <property type="match status" value="1"/>
</dbReference>
<evidence type="ECO:0000313" key="10">
    <source>
        <dbReference type="EMBL" id="MBI5251837.1"/>
    </source>
</evidence>
<feature type="transmembrane region" description="Helical" evidence="6">
    <location>
        <begin position="170"/>
        <end position="193"/>
    </location>
</feature>
<evidence type="ECO:0000259" key="7">
    <source>
        <dbReference type="PROSITE" id="PS50045"/>
    </source>
</evidence>
<protein>
    <submittedName>
        <fullName evidence="10">Sigma 54-interacting transcriptional regulator</fullName>
    </submittedName>
</protein>
<evidence type="ECO:0000313" key="11">
    <source>
        <dbReference type="Proteomes" id="UP000807825"/>
    </source>
</evidence>
<dbReference type="PROSITE" id="PS50113">
    <property type="entry name" value="PAC"/>
    <property type="match status" value="2"/>
</dbReference>
<evidence type="ECO:0000256" key="4">
    <source>
        <dbReference type="ARBA" id="ARBA00023163"/>
    </source>
</evidence>
<reference evidence="10" key="1">
    <citation type="submission" date="2020-07" db="EMBL/GenBank/DDBJ databases">
        <title>Huge and variable diversity of episymbiotic CPR bacteria and DPANN archaea in groundwater ecosystems.</title>
        <authorList>
            <person name="He C.Y."/>
            <person name="Keren R."/>
            <person name="Whittaker M."/>
            <person name="Farag I.F."/>
            <person name="Doudna J."/>
            <person name="Cate J.H.D."/>
            <person name="Banfield J.F."/>
        </authorList>
    </citation>
    <scope>NUCLEOTIDE SEQUENCE</scope>
    <source>
        <strain evidence="10">NC_groundwater_1664_Pr3_B-0.1um_52_9</strain>
    </source>
</reference>
<dbReference type="Gene3D" id="3.30.450.20">
    <property type="entry name" value="PAS domain"/>
    <property type="match status" value="2"/>
</dbReference>
<dbReference type="EMBL" id="JACRDE010000529">
    <property type="protein sequence ID" value="MBI5251837.1"/>
    <property type="molecule type" value="Genomic_DNA"/>
</dbReference>
<gene>
    <name evidence="10" type="ORF">HY912_20280</name>
</gene>
<evidence type="ECO:0000256" key="3">
    <source>
        <dbReference type="ARBA" id="ARBA00023015"/>
    </source>
</evidence>
<dbReference type="SMART" id="SM00382">
    <property type="entry name" value="AAA"/>
    <property type="match status" value="1"/>
</dbReference>
<feature type="coiled-coil region" evidence="5">
    <location>
        <begin position="357"/>
        <end position="388"/>
    </location>
</feature>
<dbReference type="InterPro" id="IPR000014">
    <property type="entry name" value="PAS"/>
</dbReference>
<evidence type="ECO:0000259" key="8">
    <source>
        <dbReference type="PROSITE" id="PS50112"/>
    </source>
</evidence>
<dbReference type="AlphaFoldDB" id="A0A9D6V5E2"/>
<organism evidence="10 11">
    <name type="scientific">Desulfomonile tiedjei</name>
    <dbReference type="NCBI Taxonomy" id="2358"/>
    <lineage>
        <taxon>Bacteria</taxon>
        <taxon>Pseudomonadati</taxon>
        <taxon>Thermodesulfobacteriota</taxon>
        <taxon>Desulfomonilia</taxon>
        <taxon>Desulfomonilales</taxon>
        <taxon>Desulfomonilaceae</taxon>
        <taxon>Desulfomonile</taxon>
    </lineage>
</organism>
<feature type="coiled-coil region" evidence="5">
    <location>
        <begin position="199"/>
        <end position="226"/>
    </location>
</feature>
<dbReference type="InterPro" id="IPR025662">
    <property type="entry name" value="Sigma_54_int_dom_ATP-bd_1"/>
</dbReference>
<feature type="domain" description="Sigma-54 factor interaction" evidence="7">
    <location>
        <begin position="528"/>
        <end position="758"/>
    </location>
</feature>
<dbReference type="Gene3D" id="3.40.50.300">
    <property type="entry name" value="P-loop containing nucleotide triphosphate hydrolases"/>
    <property type="match status" value="1"/>
</dbReference>
<dbReference type="InterPro" id="IPR058031">
    <property type="entry name" value="AAA_lid_NorR"/>
</dbReference>
<dbReference type="FunFam" id="3.40.50.300:FF:000006">
    <property type="entry name" value="DNA-binding transcriptional regulator NtrC"/>
    <property type="match status" value="1"/>
</dbReference>
<evidence type="ECO:0000259" key="9">
    <source>
        <dbReference type="PROSITE" id="PS50113"/>
    </source>
</evidence>
<feature type="domain" description="PAC" evidence="9">
    <location>
        <begin position="310"/>
        <end position="362"/>
    </location>
</feature>
<feature type="transmembrane region" description="Helical" evidence="6">
    <location>
        <begin position="141"/>
        <end position="158"/>
    </location>
</feature>
<dbReference type="InterPro" id="IPR001610">
    <property type="entry name" value="PAC"/>
</dbReference>
<dbReference type="InterPro" id="IPR003593">
    <property type="entry name" value="AAA+_ATPase"/>
</dbReference>
<dbReference type="SMART" id="SM00086">
    <property type="entry name" value="PAC"/>
    <property type="match status" value="1"/>
</dbReference>
<dbReference type="Proteomes" id="UP000807825">
    <property type="component" value="Unassembled WGS sequence"/>
</dbReference>
<dbReference type="PANTHER" id="PTHR32071">
    <property type="entry name" value="TRANSCRIPTIONAL REGULATORY PROTEIN"/>
    <property type="match status" value="1"/>
</dbReference>
<dbReference type="InterPro" id="IPR000700">
    <property type="entry name" value="PAS-assoc_C"/>
</dbReference>
<dbReference type="InterPro" id="IPR013655">
    <property type="entry name" value="PAS_fold_3"/>
</dbReference>
<feature type="domain" description="PAC" evidence="9">
    <location>
        <begin position="472"/>
        <end position="525"/>
    </location>
</feature>
<keyword evidence="6" id="KW-0472">Membrane</keyword>
<dbReference type="GO" id="GO:0006355">
    <property type="term" value="P:regulation of DNA-templated transcription"/>
    <property type="evidence" value="ECO:0007669"/>
    <property type="project" value="InterPro"/>
</dbReference>
<proteinExistence type="predicted"/>
<dbReference type="InterPro" id="IPR013656">
    <property type="entry name" value="PAS_4"/>
</dbReference>
<dbReference type="SMART" id="SM00091">
    <property type="entry name" value="PAS"/>
    <property type="match status" value="2"/>
</dbReference>
<keyword evidence="6" id="KW-0812">Transmembrane</keyword>
<dbReference type="PROSITE" id="PS50112">
    <property type="entry name" value="PAS"/>
    <property type="match status" value="2"/>
</dbReference>
<dbReference type="CDD" id="cd00130">
    <property type="entry name" value="PAS"/>
    <property type="match status" value="2"/>
</dbReference>
<evidence type="ECO:0000256" key="5">
    <source>
        <dbReference type="SAM" id="Coils"/>
    </source>
</evidence>
<keyword evidence="6" id="KW-1133">Transmembrane helix</keyword>
<dbReference type="Pfam" id="PF00158">
    <property type="entry name" value="Sigma54_activat"/>
    <property type="match status" value="1"/>
</dbReference>
<evidence type="ECO:0000256" key="1">
    <source>
        <dbReference type="ARBA" id="ARBA00022741"/>
    </source>
</evidence>
<evidence type="ECO:0000256" key="6">
    <source>
        <dbReference type="SAM" id="Phobius"/>
    </source>
</evidence>
<keyword evidence="5" id="KW-0175">Coiled coil</keyword>
<dbReference type="PROSITE" id="PS50045">
    <property type="entry name" value="SIGMA54_INTERACT_4"/>
    <property type="match status" value="1"/>
</dbReference>
<comment type="caution">
    <text evidence="10">The sequence shown here is derived from an EMBL/GenBank/DDBJ whole genome shotgun (WGS) entry which is preliminary data.</text>
</comment>
<feature type="transmembrane region" description="Helical" evidence="6">
    <location>
        <begin position="88"/>
        <end position="108"/>
    </location>
</feature>
<feature type="domain" description="PAS" evidence="8">
    <location>
        <begin position="402"/>
        <end position="472"/>
    </location>
</feature>
<feature type="transmembrane region" description="Helical" evidence="6">
    <location>
        <begin position="114"/>
        <end position="134"/>
    </location>
</feature>
<dbReference type="SUPFAM" id="SSF55785">
    <property type="entry name" value="PYP-like sensor domain (PAS domain)"/>
    <property type="match status" value="2"/>
</dbReference>
<feature type="domain" description="PAS" evidence="8">
    <location>
        <begin position="237"/>
        <end position="307"/>
    </location>
</feature>
<dbReference type="InterPro" id="IPR035965">
    <property type="entry name" value="PAS-like_dom_sf"/>
</dbReference>
<dbReference type="Pfam" id="PF25601">
    <property type="entry name" value="AAA_lid_14"/>
    <property type="match status" value="1"/>
</dbReference>
<keyword evidence="2" id="KW-0067">ATP-binding</keyword>
<name>A0A9D6V5E2_9BACT</name>
<dbReference type="GO" id="GO:0005524">
    <property type="term" value="F:ATP binding"/>
    <property type="evidence" value="ECO:0007669"/>
    <property type="project" value="UniProtKB-KW"/>
</dbReference>
<accession>A0A9D6V5E2</accession>
<dbReference type="PROSITE" id="PS00688">
    <property type="entry name" value="SIGMA54_INTERACT_3"/>
    <property type="match status" value="1"/>
</dbReference>
<dbReference type="InterPro" id="IPR002078">
    <property type="entry name" value="Sigma_54_int"/>
</dbReference>
<sequence length="844" mass="94165">MNSVSSYSVRQLEESLTRQFYSSCGGRYKFSIPLALVLSVALWEVVPYGRILAWLIVALVSQASSQALCAAFGRVFPVGNISIYWKAGLAVSVAIDSLVYGSAGIFLFPADSMAHQFILALFLACIGGLAAVTYSVHLPSGIISVSLVVLPLCGTFFSQGSEFSLTMGAVLLLFAAGLIAASVQINGVLLKFLTLRFEKDKLIASLSEEKEKMEELNGLLEAEVLERQLVAESLRRSEDRYRAVVEGQTELVCRLLGDYGLSFSNEAYSRYFGISSEELLGRNFLEFIHPDDLETARSFFELVGSGPSSRALEQRVKDSDGKIRWLQWTYRAIHDKLGQVKEFQGVGRDITIQRKAEDALRSSHEELEQRVQERTAELQEMNRKLQLEIADRIKAEKSLRDSEQRFRTIFEKARDCIFVKDRKLKYSHLNPAMQAIFEASESDIIGMSDEDLYGYEQAKRLKSEDVRVLGGQVIEAEHTLNFKGRELTFNCVKVPMMDSSGDVFGLCGIARDVTERLRTQMGREKGDLEFKSSSMRRTLNQVRLAAKSDSLVLLLGESGSGKDFLALHVHHLSHRSGGPFFAINCAALAPEIAESELFGHEAGSFTGARSRKRGMLELAEGGTLLLNEIGELSLILQAKLLTFLDTRTFTRVGGESYIEVSARIIAATNRELGKEAEAGRFRHDLFYRLNVFSLQVPPLRERLEDLPLLVDTILSQLCAKLGYGEIPLLDARCLSILSEYHWPGNVRELRNVLERALILSEGGKIKPEEIRLLDRQDVLPDQDGWCHVVRFPKGPENLNDVSKHVKSELMKEALRRASGVKKDAATLLGISVDSFKHQSKSLDK</sequence>
<dbReference type="Pfam" id="PF08448">
    <property type="entry name" value="PAS_4"/>
    <property type="match status" value="1"/>
</dbReference>
<keyword evidence="3" id="KW-0805">Transcription regulation</keyword>
<evidence type="ECO:0000256" key="2">
    <source>
        <dbReference type="ARBA" id="ARBA00022840"/>
    </source>
</evidence>
<dbReference type="Pfam" id="PF08447">
    <property type="entry name" value="PAS_3"/>
    <property type="match status" value="1"/>
</dbReference>
<dbReference type="InterPro" id="IPR027417">
    <property type="entry name" value="P-loop_NTPase"/>
</dbReference>
<dbReference type="NCBIfam" id="TIGR00229">
    <property type="entry name" value="sensory_box"/>
    <property type="match status" value="2"/>
</dbReference>
<dbReference type="SUPFAM" id="SSF52540">
    <property type="entry name" value="P-loop containing nucleoside triphosphate hydrolases"/>
    <property type="match status" value="1"/>
</dbReference>
<keyword evidence="1" id="KW-0547">Nucleotide-binding</keyword>
<feature type="transmembrane region" description="Helical" evidence="6">
    <location>
        <begin position="52"/>
        <end position="76"/>
    </location>
</feature>